<dbReference type="CDD" id="cd00024">
    <property type="entry name" value="CD_CSD"/>
    <property type="match status" value="1"/>
</dbReference>
<name>A0A9W7DB56_9STRA</name>
<dbReference type="SMART" id="SM00298">
    <property type="entry name" value="CHROMO"/>
    <property type="match status" value="1"/>
</dbReference>
<dbReference type="AlphaFoldDB" id="A0A9W7DB56"/>
<evidence type="ECO:0000259" key="1">
    <source>
        <dbReference type="PROSITE" id="PS50013"/>
    </source>
</evidence>
<gene>
    <name evidence="2" type="ORF">Pfra01_003059200</name>
</gene>
<proteinExistence type="predicted"/>
<dbReference type="OrthoDB" id="117820at2759"/>
<keyword evidence="3" id="KW-1185">Reference proteome</keyword>
<protein>
    <submittedName>
        <fullName evidence="2">Unnamed protein product</fullName>
    </submittedName>
</protein>
<reference evidence="2" key="1">
    <citation type="submission" date="2023-04" db="EMBL/GenBank/DDBJ databases">
        <title>Phytophthora fragariaefolia NBRC 109709.</title>
        <authorList>
            <person name="Ichikawa N."/>
            <person name="Sato H."/>
            <person name="Tonouchi N."/>
        </authorList>
    </citation>
    <scope>NUCLEOTIDE SEQUENCE</scope>
    <source>
        <strain evidence="2">NBRC 109709</strain>
    </source>
</reference>
<dbReference type="PROSITE" id="PS50013">
    <property type="entry name" value="CHROMO_2"/>
    <property type="match status" value="1"/>
</dbReference>
<feature type="domain" description="Chromo" evidence="1">
    <location>
        <begin position="3"/>
        <end position="53"/>
    </location>
</feature>
<dbReference type="InterPro" id="IPR016197">
    <property type="entry name" value="Chromo-like_dom_sf"/>
</dbReference>
<dbReference type="EMBL" id="BSXT01019276">
    <property type="protein sequence ID" value="GMG18189.1"/>
    <property type="molecule type" value="Genomic_DNA"/>
</dbReference>
<organism evidence="2 3">
    <name type="scientific">Phytophthora fragariaefolia</name>
    <dbReference type="NCBI Taxonomy" id="1490495"/>
    <lineage>
        <taxon>Eukaryota</taxon>
        <taxon>Sar</taxon>
        <taxon>Stramenopiles</taxon>
        <taxon>Oomycota</taxon>
        <taxon>Peronosporomycetes</taxon>
        <taxon>Peronosporales</taxon>
        <taxon>Peronosporaceae</taxon>
        <taxon>Phytophthora</taxon>
    </lineage>
</organism>
<dbReference type="InterPro" id="IPR000953">
    <property type="entry name" value="Chromo/chromo_shadow_dom"/>
</dbReference>
<comment type="caution">
    <text evidence="2">The sequence shown here is derived from an EMBL/GenBank/DDBJ whole genome shotgun (WGS) entry which is preliminary data.</text>
</comment>
<accession>A0A9W7DB56</accession>
<dbReference type="SUPFAM" id="SSF54160">
    <property type="entry name" value="Chromo domain-like"/>
    <property type="match status" value="1"/>
</dbReference>
<dbReference type="Proteomes" id="UP001165121">
    <property type="component" value="Unassembled WGS sequence"/>
</dbReference>
<evidence type="ECO:0000313" key="2">
    <source>
        <dbReference type="EMBL" id="GMG18189.1"/>
    </source>
</evidence>
<evidence type="ECO:0000313" key="3">
    <source>
        <dbReference type="Proteomes" id="UP001165121"/>
    </source>
</evidence>
<dbReference type="Gene3D" id="2.40.50.40">
    <property type="match status" value="1"/>
</dbReference>
<dbReference type="Pfam" id="PF00385">
    <property type="entry name" value="Chromo"/>
    <property type="match status" value="1"/>
</dbReference>
<dbReference type="InterPro" id="IPR023780">
    <property type="entry name" value="Chromo_domain"/>
</dbReference>
<sequence>MLLGVEKLVNHRYNHDLNRWELFVSWAGLQAIENSWEPLITLLHDVPEKVREYIDAAEDDELSAQLD</sequence>